<reference evidence="2" key="1">
    <citation type="submission" date="2020-02" db="EMBL/GenBank/DDBJ databases">
        <authorList>
            <person name="Meier V. D."/>
        </authorList>
    </citation>
    <scope>NUCLEOTIDE SEQUENCE</scope>
    <source>
        <strain evidence="2">AVDCRST_MAG58</strain>
    </source>
</reference>
<dbReference type="AlphaFoldDB" id="A0A6J4QVX6"/>
<sequence>WVARPPEPIARIPPPKRVPAKPGPARGSTSSSATRGRRPMLGAKPVPVKRRRERRMIAARTAHRA</sequence>
<feature type="non-terminal residue" evidence="2">
    <location>
        <position position="1"/>
    </location>
</feature>
<name>A0A6J4QVX6_9ACTN</name>
<evidence type="ECO:0000313" key="2">
    <source>
        <dbReference type="EMBL" id="CAA9456663.1"/>
    </source>
</evidence>
<protein>
    <submittedName>
        <fullName evidence="2">Uncharacterized protein</fullName>
    </submittedName>
</protein>
<evidence type="ECO:0000256" key="1">
    <source>
        <dbReference type="SAM" id="MobiDB-lite"/>
    </source>
</evidence>
<feature type="compositionally biased region" description="Low complexity" evidence="1">
    <location>
        <begin position="23"/>
        <end position="34"/>
    </location>
</feature>
<feature type="region of interest" description="Disordered" evidence="1">
    <location>
        <begin position="1"/>
        <end position="65"/>
    </location>
</feature>
<feature type="non-terminal residue" evidence="2">
    <location>
        <position position="65"/>
    </location>
</feature>
<feature type="compositionally biased region" description="Pro residues" evidence="1">
    <location>
        <begin position="1"/>
        <end position="17"/>
    </location>
</feature>
<proteinExistence type="predicted"/>
<accession>A0A6J4QVX6</accession>
<organism evidence="2">
    <name type="scientific">uncultured Rubrobacteraceae bacterium</name>
    <dbReference type="NCBI Taxonomy" id="349277"/>
    <lineage>
        <taxon>Bacteria</taxon>
        <taxon>Bacillati</taxon>
        <taxon>Actinomycetota</taxon>
        <taxon>Rubrobacteria</taxon>
        <taxon>Rubrobacterales</taxon>
        <taxon>Rubrobacteraceae</taxon>
        <taxon>environmental samples</taxon>
    </lineage>
</organism>
<gene>
    <name evidence="2" type="ORF">AVDCRST_MAG58-1470</name>
</gene>
<dbReference type="EMBL" id="CADCVF010000037">
    <property type="protein sequence ID" value="CAA9456663.1"/>
    <property type="molecule type" value="Genomic_DNA"/>
</dbReference>